<dbReference type="CDD" id="cd16331">
    <property type="entry name" value="YjgA-like"/>
    <property type="match status" value="1"/>
</dbReference>
<reference evidence="7" key="1">
    <citation type="journal article" date="2019" name="Int. J. Syst. Evol. Microbiol.">
        <title>The Global Catalogue of Microorganisms (GCM) 10K type strain sequencing project: providing services to taxonomists for standard genome sequencing and annotation.</title>
        <authorList>
            <consortium name="The Broad Institute Genomics Platform"/>
            <consortium name="The Broad Institute Genome Sequencing Center for Infectious Disease"/>
            <person name="Wu L."/>
            <person name="Ma J."/>
        </authorList>
    </citation>
    <scope>NUCLEOTIDE SEQUENCE [LARGE SCALE GENOMIC DNA]</scope>
    <source>
        <strain evidence="7">JCM 32226</strain>
    </source>
</reference>
<proteinExistence type="inferred from homology"/>
<evidence type="ECO:0000313" key="7">
    <source>
        <dbReference type="Proteomes" id="UP001501321"/>
    </source>
</evidence>
<comment type="function">
    <text evidence="5">Member of a network of 50S ribosomal subunit biogenesis factors which assembles along the 30S-50S interface, preventing incorrect 23S rRNA structures from forming. Promotes peptidyl transferase center (PTC) maturation.</text>
</comment>
<evidence type="ECO:0000256" key="5">
    <source>
        <dbReference type="HAMAP-Rule" id="MF_00765"/>
    </source>
</evidence>
<dbReference type="PANTHER" id="PTHR38101:SF1">
    <property type="entry name" value="UPF0307 PROTEIN YJGA"/>
    <property type="match status" value="1"/>
</dbReference>
<dbReference type="NCBIfam" id="NF003593">
    <property type="entry name" value="PRK05255.1-1"/>
    <property type="match status" value="1"/>
</dbReference>
<dbReference type="HAMAP" id="MF_00765">
    <property type="entry name" value="DarP"/>
    <property type="match status" value="1"/>
</dbReference>
<keyword evidence="3 5" id="KW-0699">rRNA-binding</keyword>
<evidence type="ECO:0000256" key="3">
    <source>
        <dbReference type="ARBA" id="ARBA00022730"/>
    </source>
</evidence>
<keyword evidence="1 5" id="KW-0963">Cytoplasm</keyword>
<comment type="subcellular location">
    <subcellularLocation>
        <location evidence="5">Cytoplasm</location>
    </subcellularLocation>
    <text evidence="5">Associates with late stage pre-50S ribosomal subunits.</text>
</comment>
<dbReference type="SUPFAM" id="SSF158710">
    <property type="entry name" value="PSPTO4464-like"/>
    <property type="match status" value="1"/>
</dbReference>
<comment type="caution">
    <text evidence="6">The sequence shown here is derived from an EMBL/GenBank/DDBJ whole genome shotgun (WGS) entry which is preliminary data.</text>
</comment>
<sequence length="177" mass="20793">MNQDFDQPQDDAWDDEDYVSKNQLKRESTALQKLGEELVALRPSELAKVPLDEELADAIDLAHRLESKREAKRRHLQFIGRLMRNRDIAAIEAAMDEIRNRHIGANLRHHKLEQWRDRLLAEGDDVINELLALNHELDRQKLRQLVRQAKKEQEQGKAPSAFRELFKYLRDGLEDQI</sequence>
<dbReference type="PANTHER" id="PTHR38101">
    <property type="entry name" value="UPF0307 PROTEIN YJGA"/>
    <property type="match status" value="1"/>
</dbReference>
<organism evidence="6 7">
    <name type="scientific">Pseudaeromonas paramecii</name>
    <dbReference type="NCBI Taxonomy" id="2138166"/>
    <lineage>
        <taxon>Bacteria</taxon>
        <taxon>Pseudomonadati</taxon>
        <taxon>Pseudomonadota</taxon>
        <taxon>Gammaproteobacteria</taxon>
        <taxon>Aeromonadales</taxon>
        <taxon>Aeromonadaceae</taxon>
        <taxon>Pseudaeromonas</taxon>
    </lineage>
</organism>
<dbReference type="EMBL" id="BAABFC010000012">
    <property type="protein sequence ID" value="GAA4498455.1"/>
    <property type="molecule type" value="Genomic_DNA"/>
</dbReference>
<evidence type="ECO:0000256" key="4">
    <source>
        <dbReference type="ARBA" id="ARBA00022884"/>
    </source>
</evidence>
<evidence type="ECO:0000313" key="6">
    <source>
        <dbReference type="EMBL" id="GAA4498455.1"/>
    </source>
</evidence>
<accession>A0ABP8Q8E1</accession>
<keyword evidence="7" id="KW-1185">Reference proteome</keyword>
<dbReference type="InterPro" id="IPR023153">
    <property type="entry name" value="DarP_sf"/>
</dbReference>
<comment type="similarity">
    <text evidence="5">Belongs to the DarP family.</text>
</comment>
<name>A0ABP8Q8E1_9GAMM</name>
<protein>
    <recommendedName>
        <fullName evidence="5">Dual-action ribosomal maturation protein DarP</fullName>
    </recommendedName>
    <alternativeName>
        <fullName evidence="5">Large ribosomal subunit assembly factor DarP</fullName>
    </alternativeName>
</protein>
<evidence type="ECO:0000256" key="2">
    <source>
        <dbReference type="ARBA" id="ARBA00022517"/>
    </source>
</evidence>
<keyword evidence="2 5" id="KW-0690">Ribosome biogenesis</keyword>
<dbReference type="RefSeq" id="WP_345012007.1">
    <property type="nucleotide sequence ID" value="NZ_BAABFC010000012.1"/>
</dbReference>
<gene>
    <name evidence="6" type="primary">yjgA</name>
    <name evidence="5" type="synonym">darP</name>
    <name evidence="6" type="ORF">GCM10023095_16860</name>
</gene>
<evidence type="ECO:0000256" key="1">
    <source>
        <dbReference type="ARBA" id="ARBA00022490"/>
    </source>
</evidence>
<dbReference type="Gene3D" id="1.10.60.30">
    <property type="entry name" value="PSPTO4464-like domains"/>
    <property type="match status" value="2"/>
</dbReference>
<dbReference type="Proteomes" id="UP001501321">
    <property type="component" value="Unassembled WGS sequence"/>
</dbReference>
<dbReference type="PIRSF" id="PIRSF016183">
    <property type="entry name" value="UCP016183"/>
    <property type="match status" value="1"/>
</dbReference>
<keyword evidence="4 5" id="KW-0694">RNA-binding</keyword>
<dbReference type="InterPro" id="IPR006839">
    <property type="entry name" value="DarP"/>
</dbReference>
<dbReference type="Pfam" id="PF04751">
    <property type="entry name" value="DarP"/>
    <property type="match status" value="1"/>
</dbReference>